<evidence type="ECO:0000256" key="1">
    <source>
        <dbReference type="SAM" id="MobiDB-lite"/>
    </source>
</evidence>
<feature type="signal peptide" evidence="2">
    <location>
        <begin position="1"/>
        <end position="21"/>
    </location>
</feature>
<feature type="chain" id="PRO_5014921636" evidence="2">
    <location>
        <begin position="22"/>
        <end position="72"/>
    </location>
</feature>
<proteinExistence type="predicted"/>
<keyword evidence="2" id="KW-0732">Signal</keyword>
<feature type="region of interest" description="Disordered" evidence="1">
    <location>
        <begin position="48"/>
        <end position="72"/>
    </location>
</feature>
<evidence type="ECO:0000313" key="3">
    <source>
        <dbReference type="EMBL" id="MBW76101.1"/>
    </source>
</evidence>
<name>A0A2M4DF39_ANODA</name>
<accession>A0A2M4DF39</accession>
<organism evidence="3">
    <name type="scientific">Anopheles darlingi</name>
    <name type="common">Mosquito</name>
    <dbReference type="NCBI Taxonomy" id="43151"/>
    <lineage>
        <taxon>Eukaryota</taxon>
        <taxon>Metazoa</taxon>
        <taxon>Ecdysozoa</taxon>
        <taxon>Arthropoda</taxon>
        <taxon>Hexapoda</taxon>
        <taxon>Insecta</taxon>
        <taxon>Pterygota</taxon>
        <taxon>Neoptera</taxon>
        <taxon>Endopterygota</taxon>
        <taxon>Diptera</taxon>
        <taxon>Nematocera</taxon>
        <taxon>Culicoidea</taxon>
        <taxon>Culicidae</taxon>
        <taxon>Anophelinae</taxon>
        <taxon>Anopheles</taxon>
    </lineage>
</organism>
<reference evidence="3" key="1">
    <citation type="submission" date="2018-01" db="EMBL/GenBank/DDBJ databases">
        <title>An insight into the sialome of Amazonian anophelines.</title>
        <authorList>
            <person name="Ribeiro J.M."/>
            <person name="Scarpassa V."/>
            <person name="Calvo E."/>
        </authorList>
    </citation>
    <scope>NUCLEOTIDE SEQUENCE</scope>
</reference>
<evidence type="ECO:0000256" key="2">
    <source>
        <dbReference type="SAM" id="SignalP"/>
    </source>
</evidence>
<protein>
    <submittedName>
        <fullName evidence="3">Putative secreted protein</fullName>
    </submittedName>
</protein>
<dbReference type="EMBL" id="GGFL01011923">
    <property type="protein sequence ID" value="MBW76101.1"/>
    <property type="molecule type" value="Transcribed_RNA"/>
</dbReference>
<dbReference type="AlphaFoldDB" id="A0A2M4DF39"/>
<sequence>MIVLLLTTPLPLLVTPEPIMGTPLMDATFDDPLPATVPIPIGPLDTVLPTMPSPSAHRTSSTFPRFPESNFE</sequence>